<protein>
    <recommendedName>
        <fullName evidence="3">Outer membrane protein beta-barrel domain-containing protein</fullName>
    </recommendedName>
</protein>
<name>A0A2D0MYM5_FLAN2</name>
<dbReference type="Proteomes" id="UP000223913">
    <property type="component" value="Unassembled WGS sequence"/>
</dbReference>
<dbReference type="EMBL" id="PDUD01000057">
    <property type="protein sequence ID" value="PHN01327.1"/>
    <property type="molecule type" value="Genomic_DNA"/>
</dbReference>
<proteinExistence type="predicted"/>
<evidence type="ECO:0008006" key="3">
    <source>
        <dbReference type="Google" id="ProtNLM"/>
    </source>
</evidence>
<comment type="caution">
    <text evidence="1">The sequence shown here is derived from an EMBL/GenBank/DDBJ whole genome shotgun (WGS) entry which is preliminary data.</text>
</comment>
<reference evidence="1 2" key="1">
    <citation type="submission" date="2017-10" db="EMBL/GenBank/DDBJ databases">
        <title>The draft genome sequence of Lewinella nigricans NBRC 102662.</title>
        <authorList>
            <person name="Wang K."/>
        </authorList>
    </citation>
    <scope>NUCLEOTIDE SEQUENCE [LARGE SCALE GENOMIC DNA]</scope>
    <source>
        <strain evidence="1 2">NBRC 102662</strain>
    </source>
</reference>
<dbReference type="AlphaFoldDB" id="A0A2D0MYM5"/>
<keyword evidence="2" id="KW-1185">Reference proteome</keyword>
<gene>
    <name evidence="1" type="ORF">CRP01_37850</name>
</gene>
<evidence type="ECO:0000313" key="2">
    <source>
        <dbReference type="Proteomes" id="UP000223913"/>
    </source>
</evidence>
<evidence type="ECO:0000313" key="1">
    <source>
        <dbReference type="EMBL" id="PHN01327.1"/>
    </source>
</evidence>
<organism evidence="1 2">
    <name type="scientific">Flavilitoribacter nigricans (strain ATCC 23147 / DSM 23189 / NBRC 102662 / NCIMB 1420 / SS-2)</name>
    <name type="common">Lewinella nigricans</name>
    <dbReference type="NCBI Taxonomy" id="1122177"/>
    <lineage>
        <taxon>Bacteria</taxon>
        <taxon>Pseudomonadati</taxon>
        <taxon>Bacteroidota</taxon>
        <taxon>Saprospiria</taxon>
        <taxon>Saprospirales</taxon>
        <taxon>Lewinellaceae</taxon>
        <taxon>Flavilitoribacter</taxon>
    </lineage>
</organism>
<sequence length="180" mass="20537">MLFSSLLNAQTDTREIGLRFGGLQYFDFIYKKQRTANGFQRIRLTVAALSFDQYDDYNHFATNLGIAIGREKRKGLAENLYWVHGWEPRIRVMYNLRTDTSDGVDPNDYWNLSVQPAIGYVLGFQYNFSERFYVSLEGIPSLGVNLNFDDRNGLDNFGLGGNFSFSGVAITLAYSFVPHP</sequence>
<accession>A0A2D0MYM5</accession>